<dbReference type="CDD" id="cd04645">
    <property type="entry name" value="LbH_gamma_CA_like"/>
    <property type="match status" value="1"/>
</dbReference>
<dbReference type="Gene3D" id="2.160.10.10">
    <property type="entry name" value="Hexapeptide repeat proteins"/>
    <property type="match status" value="1"/>
</dbReference>
<proteinExistence type="predicted"/>
<dbReference type="EMBL" id="AP022577">
    <property type="protein sequence ID" value="BBX84745.1"/>
    <property type="molecule type" value="Genomic_DNA"/>
</dbReference>
<dbReference type="SUPFAM" id="SSF51161">
    <property type="entry name" value="Trimeric LpxA-like enzymes"/>
    <property type="match status" value="1"/>
</dbReference>
<accession>A0ABM7IDN1</accession>
<protein>
    <submittedName>
        <fullName evidence="1">Gamma carbonic anhydrase family protein</fullName>
    </submittedName>
</protein>
<reference evidence="1 2" key="1">
    <citation type="journal article" date="2019" name="Emerg. Microbes Infect.">
        <title>Comprehensive subspecies identification of 175 nontuberculous mycobacteria species based on 7547 genomic profiles.</title>
        <authorList>
            <person name="Matsumoto Y."/>
            <person name="Kinjo T."/>
            <person name="Motooka D."/>
            <person name="Nabeya D."/>
            <person name="Jung N."/>
            <person name="Uechi K."/>
            <person name="Horii T."/>
            <person name="Iida T."/>
            <person name="Fujita J."/>
            <person name="Nakamura S."/>
        </authorList>
    </citation>
    <scope>NUCLEOTIDE SEQUENCE [LARGE SCALE GENOMIC DNA]</scope>
    <source>
        <strain evidence="1 2">JCM 15296</strain>
    </source>
</reference>
<dbReference type="InterPro" id="IPR047324">
    <property type="entry name" value="LbH_gamma_CA-like"/>
</dbReference>
<keyword evidence="2" id="KW-1185">Reference proteome</keyword>
<dbReference type="PANTHER" id="PTHR13061">
    <property type="entry name" value="DYNACTIN SUBUNIT P25"/>
    <property type="match status" value="1"/>
</dbReference>
<organism evidence="1 2">
    <name type="scientific">Mycolicibacterium aubagnense</name>
    <dbReference type="NCBI Taxonomy" id="319707"/>
    <lineage>
        <taxon>Bacteria</taxon>
        <taxon>Bacillati</taxon>
        <taxon>Actinomycetota</taxon>
        <taxon>Actinomycetes</taxon>
        <taxon>Mycobacteriales</taxon>
        <taxon>Mycobacteriaceae</taxon>
        <taxon>Mycolicibacterium</taxon>
    </lineage>
</organism>
<evidence type="ECO:0000313" key="2">
    <source>
        <dbReference type="Proteomes" id="UP000465609"/>
    </source>
</evidence>
<dbReference type="RefSeq" id="WP_138232673.1">
    <property type="nucleotide sequence ID" value="NZ_AP022577.1"/>
</dbReference>
<gene>
    <name evidence="1" type="ORF">MAUB_26180</name>
</gene>
<dbReference type="Proteomes" id="UP000465609">
    <property type="component" value="Chromosome"/>
</dbReference>
<dbReference type="InterPro" id="IPR011004">
    <property type="entry name" value="Trimer_LpxA-like_sf"/>
</dbReference>
<evidence type="ECO:0000313" key="1">
    <source>
        <dbReference type="EMBL" id="BBX84745.1"/>
    </source>
</evidence>
<sequence>MPLYSFEGRSPVVDPTAFIAPTAVLIGDVRVEAGASVWFNAVLRADYAPVVIRNGANVQDGSVLHAPPGIPVDIGPGATIAHLCVVHGAHVGAEALIANNSTILDGAVIGRRSLVAAHSLVVAGTKIPDEVLVVGSPAKIRGPIAGTGAETWINTNPQAYRELAERYLAGLEELEGFRAGFREI</sequence>
<name>A0ABM7IDN1_9MYCO</name>
<dbReference type="InterPro" id="IPR050484">
    <property type="entry name" value="Transf_Hexapept/Carb_Anhydrase"/>
</dbReference>
<dbReference type="PANTHER" id="PTHR13061:SF29">
    <property type="entry name" value="GAMMA CARBONIC ANHYDRASE-LIKE 1, MITOCHONDRIAL-RELATED"/>
    <property type="match status" value="1"/>
</dbReference>